<dbReference type="STRING" id="1246637.MTBBW1_300062"/>
<gene>
    <name evidence="5" type="primary">ubiX</name>
    <name evidence="7" type="ORF">MTBBW1_300062</name>
</gene>
<evidence type="ECO:0000256" key="3">
    <source>
        <dbReference type="ARBA" id="ARBA00022643"/>
    </source>
</evidence>
<protein>
    <recommendedName>
        <fullName evidence="5">Flavin prenyltransferase UbiX</fullName>
        <ecNumber evidence="5">2.5.1.129</ecNumber>
    </recommendedName>
</protein>
<dbReference type="NCBIfam" id="NF004685">
    <property type="entry name" value="PRK06029.1"/>
    <property type="match status" value="1"/>
</dbReference>
<dbReference type="PANTHER" id="PTHR43374">
    <property type="entry name" value="FLAVIN PRENYLTRANSFERASE"/>
    <property type="match status" value="1"/>
</dbReference>
<dbReference type="SUPFAM" id="SSF52507">
    <property type="entry name" value="Homo-oligomeric flavin-containing Cys decarboxylases, HFCD"/>
    <property type="match status" value="1"/>
</dbReference>
<dbReference type="GO" id="GO:0106141">
    <property type="term" value="F:flavin prenyltransferase activity"/>
    <property type="evidence" value="ECO:0007669"/>
    <property type="project" value="UniProtKB-EC"/>
</dbReference>
<proteinExistence type="inferred from homology"/>
<keyword evidence="7" id="KW-0456">Lyase</keyword>
<dbReference type="AlphaFoldDB" id="A0A1W1HFP2"/>
<feature type="domain" description="Flavoprotein" evidence="6">
    <location>
        <begin position="5"/>
        <end position="189"/>
    </location>
</feature>
<evidence type="ECO:0000256" key="5">
    <source>
        <dbReference type="HAMAP-Rule" id="MF_01984"/>
    </source>
</evidence>
<dbReference type="RefSeq" id="WP_080799996.1">
    <property type="nucleotide sequence ID" value="NZ_LT828541.1"/>
</dbReference>
<feature type="binding site" evidence="5">
    <location>
        <position position="184"/>
    </location>
    <ligand>
        <name>dimethylallyl phosphate</name>
        <dbReference type="ChEBI" id="CHEBI:88052"/>
    </ligand>
</feature>
<evidence type="ECO:0000256" key="2">
    <source>
        <dbReference type="ARBA" id="ARBA00022630"/>
    </source>
</evidence>
<dbReference type="InterPro" id="IPR004507">
    <property type="entry name" value="UbiX-like"/>
</dbReference>
<dbReference type="Gene3D" id="3.40.50.1950">
    <property type="entry name" value="Flavin prenyltransferase-like"/>
    <property type="match status" value="1"/>
</dbReference>
<dbReference type="GO" id="GO:0016831">
    <property type="term" value="F:carboxy-lyase activity"/>
    <property type="evidence" value="ECO:0007669"/>
    <property type="project" value="TreeGrafter"/>
</dbReference>
<dbReference type="Proteomes" id="UP000191931">
    <property type="component" value="Unassembled WGS sequence"/>
</dbReference>
<dbReference type="EMBL" id="FWEV01000224">
    <property type="protein sequence ID" value="SLM31331.1"/>
    <property type="molecule type" value="Genomic_DNA"/>
</dbReference>
<dbReference type="Pfam" id="PF02441">
    <property type="entry name" value="Flavoprotein"/>
    <property type="match status" value="1"/>
</dbReference>
<feature type="binding site" evidence="5">
    <location>
        <position position="138"/>
    </location>
    <ligand>
        <name>FMN</name>
        <dbReference type="ChEBI" id="CHEBI:58210"/>
    </ligand>
</feature>
<evidence type="ECO:0000259" key="6">
    <source>
        <dbReference type="Pfam" id="PF02441"/>
    </source>
</evidence>
<evidence type="ECO:0000313" key="8">
    <source>
        <dbReference type="Proteomes" id="UP000191931"/>
    </source>
</evidence>
<feature type="binding site" evidence="5">
    <location>
        <position position="168"/>
    </location>
    <ligand>
        <name>dimethylallyl phosphate</name>
        <dbReference type="ChEBI" id="CHEBI:88052"/>
    </ligand>
</feature>
<dbReference type="EC" id="2.5.1.129" evidence="5"/>
<organism evidence="7 8">
    <name type="scientific">Desulfamplus magnetovallimortis</name>
    <dbReference type="NCBI Taxonomy" id="1246637"/>
    <lineage>
        <taxon>Bacteria</taxon>
        <taxon>Pseudomonadati</taxon>
        <taxon>Thermodesulfobacteriota</taxon>
        <taxon>Desulfobacteria</taxon>
        <taxon>Desulfobacterales</taxon>
        <taxon>Desulfobacteraceae</taxon>
        <taxon>Desulfamplus</taxon>
    </lineage>
</organism>
<keyword evidence="3 5" id="KW-0288">FMN</keyword>
<evidence type="ECO:0000256" key="1">
    <source>
        <dbReference type="ARBA" id="ARBA00022602"/>
    </source>
</evidence>
<comment type="function">
    <text evidence="5">Flavin prenyltransferase that catalyzes the synthesis of the prenylated FMN cofactor (prenyl-FMN) for 4-hydroxy-3-polyprenylbenzoic acid decarboxylase UbiD. The prenyltransferase is metal-independent and links a dimethylallyl moiety from dimethylallyl monophosphate (DMAP) to the flavin N5 and C6 atoms of FMN.</text>
</comment>
<sequence length="202" mass="22025">MTSDKKFIVAITGASGTIYAIRLLKNLLEGPNHVILIISDGGIRVLEHETIFTCDSSMQDFLALEGTRFHSRSSLEIFSQHNFSAGPASGSFIHNGMVIAPCSMKTLSAVASGFADNLLTRSADVCLKEKRPLILLPRETPLNLIHLENMTKACRAGATIMPPCPSFYSFPQTVEALADSVVARILDHLGVQNNLVKRWSNL</sequence>
<comment type="similarity">
    <text evidence="5">Belongs to the UbiX/PAD1 family.</text>
</comment>
<keyword evidence="2 5" id="KW-0285">Flavoprotein</keyword>
<feature type="binding site" evidence="5">
    <location>
        <position position="39"/>
    </location>
    <ligand>
        <name>FMN</name>
        <dbReference type="ChEBI" id="CHEBI:58210"/>
    </ligand>
</feature>
<dbReference type="InterPro" id="IPR036551">
    <property type="entry name" value="Flavin_trans-like"/>
</dbReference>
<keyword evidence="4 5" id="KW-0808">Transferase</keyword>
<dbReference type="InterPro" id="IPR003382">
    <property type="entry name" value="Flavoprotein"/>
</dbReference>
<name>A0A1W1HFP2_9BACT</name>
<accession>A0A1W1HFP2</accession>
<feature type="binding site" evidence="5">
    <location>
        <begin position="103"/>
        <end position="106"/>
    </location>
    <ligand>
        <name>FMN</name>
        <dbReference type="ChEBI" id="CHEBI:58210"/>
    </ligand>
</feature>
<keyword evidence="1 5" id="KW-0637">Prenyltransferase</keyword>
<dbReference type="OrthoDB" id="9781577at2"/>
<evidence type="ECO:0000256" key="4">
    <source>
        <dbReference type="ARBA" id="ARBA00022679"/>
    </source>
</evidence>
<dbReference type="NCBIfam" id="TIGR00421">
    <property type="entry name" value="ubiX_pad"/>
    <property type="match status" value="1"/>
</dbReference>
<evidence type="ECO:0000313" key="7">
    <source>
        <dbReference type="EMBL" id="SLM31331.1"/>
    </source>
</evidence>
<reference evidence="7 8" key="1">
    <citation type="submission" date="2017-03" db="EMBL/GenBank/DDBJ databases">
        <authorList>
            <person name="Afonso C.L."/>
            <person name="Miller P.J."/>
            <person name="Scott M.A."/>
            <person name="Spackman E."/>
            <person name="Goraichik I."/>
            <person name="Dimitrov K.M."/>
            <person name="Suarez D.L."/>
            <person name="Swayne D.E."/>
        </authorList>
    </citation>
    <scope>NUCLEOTIDE SEQUENCE [LARGE SCALE GENOMIC DNA]</scope>
    <source>
        <strain evidence="7">PRJEB14757</strain>
    </source>
</reference>
<dbReference type="PANTHER" id="PTHR43374:SF1">
    <property type="entry name" value="FLAVIN PRENYLTRANSFERASE PAD1, MITOCHONDRIAL"/>
    <property type="match status" value="1"/>
</dbReference>
<comment type="catalytic activity">
    <reaction evidence="5">
        <text>dimethylallyl phosphate + FMNH2 = prenylated FMNH2 + phosphate</text>
        <dbReference type="Rhea" id="RHEA:37743"/>
        <dbReference type="ChEBI" id="CHEBI:43474"/>
        <dbReference type="ChEBI" id="CHEBI:57618"/>
        <dbReference type="ChEBI" id="CHEBI:87467"/>
        <dbReference type="ChEBI" id="CHEBI:88052"/>
        <dbReference type="EC" id="2.5.1.129"/>
    </reaction>
</comment>
<feature type="binding site" evidence="5">
    <location>
        <begin position="13"/>
        <end position="15"/>
    </location>
    <ligand>
        <name>FMN</name>
        <dbReference type="ChEBI" id="CHEBI:58210"/>
    </ligand>
</feature>
<comment type="caution">
    <text evidence="5">Lacks conserved residue(s) required for the propagation of feature annotation.</text>
</comment>
<dbReference type="HAMAP" id="MF_01984">
    <property type="entry name" value="ubiX_pad"/>
    <property type="match status" value="1"/>
</dbReference>
<keyword evidence="8" id="KW-1185">Reference proteome</keyword>